<evidence type="ECO:0000313" key="2">
    <source>
        <dbReference type="Proteomes" id="UP001206925"/>
    </source>
</evidence>
<evidence type="ECO:0000313" key="1">
    <source>
        <dbReference type="EMBL" id="KAI7729372.1"/>
    </source>
</evidence>
<comment type="caution">
    <text evidence="1">The sequence shown here is derived from an EMBL/GenBank/DDBJ whole genome shotgun (WGS) entry which is preliminary data.</text>
</comment>
<sequence length="49" mass="5756">MWLLVANTCFSSCHVHIRSSLYTHLSSLYTYVSFRLRGDYKVKLQSIVM</sequence>
<dbReference type="Proteomes" id="UP001206925">
    <property type="component" value="Unassembled WGS sequence"/>
</dbReference>
<reference evidence="1" key="1">
    <citation type="submission" date="2022-06" db="EMBL/GenBank/DDBJ databases">
        <title>Uncovering the hologenomic basis of an extraordinary plant invasion.</title>
        <authorList>
            <person name="Bieker V.C."/>
            <person name="Martin M.D."/>
            <person name="Gilbert T."/>
            <person name="Hodgins K."/>
            <person name="Battlay P."/>
            <person name="Petersen B."/>
            <person name="Wilson J."/>
        </authorList>
    </citation>
    <scope>NUCLEOTIDE SEQUENCE</scope>
    <source>
        <strain evidence="1">AA19_3_7</strain>
        <tissue evidence="1">Leaf</tissue>
    </source>
</reference>
<protein>
    <submittedName>
        <fullName evidence="1">Uncharacterized protein</fullName>
    </submittedName>
</protein>
<dbReference type="AlphaFoldDB" id="A0AAD5G5S3"/>
<organism evidence="1 2">
    <name type="scientific">Ambrosia artemisiifolia</name>
    <name type="common">Common ragweed</name>
    <dbReference type="NCBI Taxonomy" id="4212"/>
    <lineage>
        <taxon>Eukaryota</taxon>
        <taxon>Viridiplantae</taxon>
        <taxon>Streptophyta</taxon>
        <taxon>Embryophyta</taxon>
        <taxon>Tracheophyta</taxon>
        <taxon>Spermatophyta</taxon>
        <taxon>Magnoliopsida</taxon>
        <taxon>eudicotyledons</taxon>
        <taxon>Gunneridae</taxon>
        <taxon>Pentapetalae</taxon>
        <taxon>asterids</taxon>
        <taxon>campanulids</taxon>
        <taxon>Asterales</taxon>
        <taxon>Asteraceae</taxon>
        <taxon>Asteroideae</taxon>
        <taxon>Heliantheae alliance</taxon>
        <taxon>Heliantheae</taxon>
        <taxon>Ambrosia</taxon>
    </lineage>
</organism>
<proteinExistence type="predicted"/>
<dbReference type="EMBL" id="JAMZMK010011013">
    <property type="protein sequence ID" value="KAI7729372.1"/>
    <property type="molecule type" value="Genomic_DNA"/>
</dbReference>
<gene>
    <name evidence="1" type="ORF">M8C21_007784</name>
</gene>
<accession>A0AAD5G5S3</accession>
<name>A0AAD5G5S3_AMBAR</name>
<keyword evidence="2" id="KW-1185">Reference proteome</keyword>